<comment type="caution">
    <text evidence="1">The sequence shown here is derived from an EMBL/GenBank/DDBJ whole genome shotgun (WGS) entry which is preliminary data.</text>
</comment>
<organism evidence="1">
    <name type="scientific">marine sediment metagenome</name>
    <dbReference type="NCBI Taxonomy" id="412755"/>
    <lineage>
        <taxon>unclassified sequences</taxon>
        <taxon>metagenomes</taxon>
        <taxon>ecological metagenomes</taxon>
    </lineage>
</organism>
<accession>X1H9D4</accession>
<sequence length="133" mass="15988">HHLRHPATSLNDIQILCASCHQTRHKKGNGLKIQLEICDKYIKGKNGKELAKEYNCHSTLIYHILHKWNIKTKPIFGRIILSPEERNQKKKAYYSENRDRLLAYKREHYQLNKEEIKAKRRQRYWNKKLALVN</sequence>
<feature type="non-terminal residue" evidence="1">
    <location>
        <position position="1"/>
    </location>
</feature>
<dbReference type="AlphaFoldDB" id="X1H9D4"/>
<dbReference type="EMBL" id="BARU01008489">
    <property type="protein sequence ID" value="GAH41933.1"/>
    <property type="molecule type" value="Genomic_DNA"/>
</dbReference>
<name>X1H9D4_9ZZZZ</name>
<protein>
    <submittedName>
        <fullName evidence="1">Uncharacterized protein</fullName>
    </submittedName>
</protein>
<proteinExistence type="predicted"/>
<gene>
    <name evidence="1" type="ORF">S03H2_16598</name>
</gene>
<evidence type="ECO:0000313" key="1">
    <source>
        <dbReference type="EMBL" id="GAH41933.1"/>
    </source>
</evidence>
<reference evidence="1" key="1">
    <citation type="journal article" date="2014" name="Front. Microbiol.">
        <title>High frequency of phylogenetically diverse reductive dehalogenase-homologous genes in deep subseafloor sedimentary metagenomes.</title>
        <authorList>
            <person name="Kawai M."/>
            <person name="Futagami T."/>
            <person name="Toyoda A."/>
            <person name="Takaki Y."/>
            <person name="Nishi S."/>
            <person name="Hori S."/>
            <person name="Arai W."/>
            <person name="Tsubouchi T."/>
            <person name="Morono Y."/>
            <person name="Uchiyama I."/>
            <person name="Ito T."/>
            <person name="Fujiyama A."/>
            <person name="Inagaki F."/>
            <person name="Takami H."/>
        </authorList>
    </citation>
    <scope>NUCLEOTIDE SEQUENCE</scope>
    <source>
        <strain evidence="1">Expedition CK06-06</strain>
    </source>
</reference>
<dbReference type="Gene3D" id="1.10.10.60">
    <property type="entry name" value="Homeodomain-like"/>
    <property type="match status" value="1"/>
</dbReference>